<keyword evidence="4" id="KW-1185">Reference proteome</keyword>
<dbReference type="InterPro" id="IPR039329">
    <property type="entry name" value="SIAE"/>
</dbReference>
<feature type="domain" description="Sialate O-acetylesterase" evidence="2">
    <location>
        <begin position="397"/>
        <end position="507"/>
    </location>
</feature>
<accession>A0A1I1C8X6</accession>
<keyword evidence="1" id="KW-0378">Hydrolase</keyword>
<dbReference type="EMBL" id="FOKK01000024">
    <property type="protein sequence ID" value="SFB58476.1"/>
    <property type="molecule type" value="Genomic_DNA"/>
</dbReference>
<name>A0A1I1C8X6_9BACT</name>
<evidence type="ECO:0000256" key="1">
    <source>
        <dbReference type="ARBA" id="ARBA00022801"/>
    </source>
</evidence>
<sequence length="633" mass="70860">MKHTWKLFILLILFACESSKFESQVSLPKLFGDGMVVQRDEAISVWGRGIPGANVRVSLAGAITSGTVEPDSTWILKLPKLPAGGPFVLEVNKRKINDVYIGDVWLAGGQSNMEWNLKSQVIGAEKEFAEGGNSQIRFFKVPRSYSAVKLDDVVGGEWKVADSVNLKDFSAIAWFFAKRNNEEKKVPVGIIESNWGGTPVEGWTDVEILAKMEGSFNEQANDIIKNNESWDAKLKENEANSQLRDSMAKTPDSLAVLKVTSISYDDSNWRSISLPQANPLQHIAWVRKKFTISDTENVTLHLPNLDQMAYVYLNGKLLHFKDWGVAMPDVEIPSDLLLKGSNVLSVRAVNTWNNQPRIGQEGEMYLLESGNKVSLEGAWKYSNSTVEPQLPKVEWYNWMPGMMYNAMIVPITNYSIKGAIWYQGESNAGRHEEYKMLFTTMIKNWREAWGLGDFPFLFVQLANYMERKDIQAESDWAYLRDAQTQTLELPKTGMATIIDIGEAGDIHPKNKKDVGERLWLQAKKVAFGEKNLASGPQFDSLIRQGNVLLLKFKSVGEGLKLKDGDALKAFIVGKEGGDFQQAEASISDKESVKITLPAGMESGEIRYAWADNPEVNLTNNLNLPAVPFRAKFE</sequence>
<dbReference type="GO" id="GO:0005975">
    <property type="term" value="P:carbohydrate metabolic process"/>
    <property type="evidence" value="ECO:0007669"/>
    <property type="project" value="TreeGrafter"/>
</dbReference>
<evidence type="ECO:0000259" key="2">
    <source>
        <dbReference type="Pfam" id="PF03629"/>
    </source>
</evidence>
<evidence type="ECO:0000313" key="3">
    <source>
        <dbReference type="EMBL" id="SFB58476.1"/>
    </source>
</evidence>
<dbReference type="Gene3D" id="3.40.50.1110">
    <property type="entry name" value="SGNH hydrolase"/>
    <property type="match status" value="2"/>
</dbReference>
<dbReference type="PANTHER" id="PTHR22901:SF0">
    <property type="entry name" value="SIALATE O-ACETYLESTERASE"/>
    <property type="match status" value="1"/>
</dbReference>
<dbReference type="SUPFAM" id="SSF52266">
    <property type="entry name" value="SGNH hydrolase"/>
    <property type="match status" value="1"/>
</dbReference>
<dbReference type="GO" id="GO:0001681">
    <property type="term" value="F:sialate O-acetylesterase activity"/>
    <property type="evidence" value="ECO:0007669"/>
    <property type="project" value="InterPro"/>
</dbReference>
<dbReference type="Pfam" id="PF03629">
    <property type="entry name" value="SASA"/>
    <property type="match status" value="1"/>
</dbReference>
<dbReference type="SUPFAM" id="SSF49785">
    <property type="entry name" value="Galactose-binding domain-like"/>
    <property type="match status" value="1"/>
</dbReference>
<protein>
    <submittedName>
        <fullName evidence="3">Sialate O-acetylesterase</fullName>
    </submittedName>
</protein>
<proteinExistence type="predicted"/>
<dbReference type="STRING" id="237018.SAMN04489723_1249"/>
<dbReference type="InterPro" id="IPR008979">
    <property type="entry name" value="Galactose-bd-like_sf"/>
</dbReference>
<organism evidence="3 4">
    <name type="scientific">Algoriphagus aquimarinus</name>
    <dbReference type="NCBI Taxonomy" id="237018"/>
    <lineage>
        <taxon>Bacteria</taxon>
        <taxon>Pseudomonadati</taxon>
        <taxon>Bacteroidota</taxon>
        <taxon>Cytophagia</taxon>
        <taxon>Cytophagales</taxon>
        <taxon>Cyclobacteriaceae</taxon>
        <taxon>Algoriphagus</taxon>
    </lineage>
</organism>
<evidence type="ECO:0000313" key="4">
    <source>
        <dbReference type="Proteomes" id="UP000198790"/>
    </source>
</evidence>
<dbReference type="AlphaFoldDB" id="A0A1I1C8X6"/>
<dbReference type="Proteomes" id="UP000198790">
    <property type="component" value="Unassembled WGS sequence"/>
</dbReference>
<dbReference type="InterPro" id="IPR036514">
    <property type="entry name" value="SGNH_hydro_sf"/>
</dbReference>
<dbReference type="RefSeq" id="WP_092901228.1">
    <property type="nucleotide sequence ID" value="NZ_FOKK01000024.1"/>
</dbReference>
<reference evidence="3 4" key="1">
    <citation type="submission" date="2016-10" db="EMBL/GenBank/DDBJ databases">
        <authorList>
            <person name="de Groot N.N."/>
        </authorList>
    </citation>
    <scope>NUCLEOTIDE SEQUENCE [LARGE SCALE GENOMIC DNA]</scope>
    <source>
        <strain evidence="3 4">DSM 23399</strain>
    </source>
</reference>
<dbReference type="InterPro" id="IPR005181">
    <property type="entry name" value="SASA"/>
</dbReference>
<dbReference type="OrthoDB" id="9816001at2"/>
<dbReference type="PANTHER" id="PTHR22901">
    <property type="entry name" value="SIALATE O-ACETYLESTERASE"/>
    <property type="match status" value="1"/>
</dbReference>
<gene>
    <name evidence="3" type="ORF">SAMN04489723_1249</name>
</gene>